<dbReference type="Pfam" id="PF01476">
    <property type="entry name" value="LysM"/>
    <property type="match status" value="1"/>
</dbReference>
<dbReference type="PROSITE" id="PS50011">
    <property type="entry name" value="PROTEIN_KINASE_DOM"/>
    <property type="match status" value="1"/>
</dbReference>
<evidence type="ECO:0000256" key="1">
    <source>
        <dbReference type="SAM" id="MobiDB-lite"/>
    </source>
</evidence>
<feature type="transmembrane region" description="Helical" evidence="2">
    <location>
        <begin position="276"/>
        <end position="298"/>
    </location>
</feature>
<feature type="compositionally biased region" description="Polar residues" evidence="1">
    <location>
        <begin position="658"/>
        <end position="668"/>
    </location>
</feature>
<keyword evidence="2" id="KW-0472">Membrane</keyword>
<keyword evidence="3" id="KW-0732">Signal</keyword>
<feature type="chain" id="PRO_5042867084" description="Protein LYK2" evidence="3">
    <location>
        <begin position="28"/>
        <end position="681"/>
    </location>
</feature>
<gene>
    <name evidence="6" type="ORF">SAY87_005167</name>
</gene>
<dbReference type="SUPFAM" id="SSF56112">
    <property type="entry name" value="Protein kinase-like (PK-like)"/>
    <property type="match status" value="1"/>
</dbReference>
<reference evidence="6 7" key="1">
    <citation type="journal article" date="2023" name="Hortic Res">
        <title>Pangenome of water caltrop reveals structural variations and asymmetric subgenome divergence after allopolyploidization.</title>
        <authorList>
            <person name="Zhang X."/>
            <person name="Chen Y."/>
            <person name="Wang L."/>
            <person name="Yuan Y."/>
            <person name="Fang M."/>
            <person name="Shi L."/>
            <person name="Lu R."/>
            <person name="Comes H.P."/>
            <person name="Ma Y."/>
            <person name="Chen Y."/>
            <person name="Huang G."/>
            <person name="Zhou Y."/>
            <person name="Zheng Z."/>
            <person name="Qiu Y."/>
        </authorList>
    </citation>
    <scope>NUCLEOTIDE SEQUENCE [LARGE SCALE GENOMIC DNA]</scope>
    <source>
        <tissue evidence="6">Roots</tissue>
    </source>
</reference>
<dbReference type="InterPro" id="IPR018392">
    <property type="entry name" value="LysM"/>
</dbReference>
<dbReference type="InterPro" id="IPR056562">
    <property type="entry name" value="LysM2_CERK1_LYK3_4_5"/>
</dbReference>
<dbReference type="InterPro" id="IPR052611">
    <property type="entry name" value="Plant_RLK_LysM"/>
</dbReference>
<dbReference type="Pfam" id="PF07714">
    <property type="entry name" value="PK_Tyr_Ser-Thr"/>
    <property type="match status" value="1"/>
</dbReference>
<dbReference type="GO" id="GO:0004672">
    <property type="term" value="F:protein kinase activity"/>
    <property type="evidence" value="ECO:0007669"/>
    <property type="project" value="InterPro"/>
</dbReference>
<dbReference type="InterPro" id="IPR000719">
    <property type="entry name" value="Prot_kinase_dom"/>
</dbReference>
<comment type="caution">
    <text evidence="6">The sequence shown here is derived from an EMBL/GenBank/DDBJ whole genome shotgun (WGS) entry which is preliminary data.</text>
</comment>
<feature type="signal peptide" evidence="3">
    <location>
        <begin position="1"/>
        <end position="27"/>
    </location>
</feature>
<sequence>MEQSLLCKPLLVLVSSCILSLVSPALAQGSLLSCEASSGPFFNCSNALETQCSTFAVLRTNSHFSSLFNLSFYLGIDKFVITSTNDFSADTEFLSEGLPLLIPIDCRCNSAVHFFQAELEKTAVKGETLSGISDSLEGLTTCQAIFDANAGVWSRNLSVGISLKIPIKCSCPLSSETPATRLLVTYPLDKGDSLSSLALRFNTTEEAIIHVNNWTQEGSFDDKRLSPYTSILIPLSNQQALGSLNNPREPNLDFHGTNTPKVSQLCRKSNMWSTGFYIAVSGLAVGISIAVVAILLFIHHRRRIDNDQSSGKKPGGLIDDVELQQFNLSVRTTDKKVSFEGSSNDTTNHPRTKIPLETFTLEELRKATEGFSASNLIGGSVYHGRLGGKSLAVKIVRHERVAKIKFDLLQDGIHKHPNIIRLLGTCLSEEGSELVNSYLIFEYALNGSLKDWIHGGLAIKSQFIASCECFLTWVQRLRICLDIAMALQYMHHIMSPSYIHGNVMAENVFLDEEFNAKIGKFGMPACVEEEAYLAPEFIHHSQASPSMDVFAFGIMLLEVLTGWPPVITASESEVEKATHLKDKINSVLELEDVEEAMKEWIDGAIGDSYPAEGALQLANLAKACTEEESGLRPSAGEVVEVLLRLVEEFPGEAAGDSSKLQITENSSKPPVKAAGSNPTTI</sequence>
<dbReference type="SMART" id="SM00257">
    <property type="entry name" value="LysM"/>
    <property type="match status" value="2"/>
</dbReference>
<dbReference type="EMBL" id="JAXIOK010000010">
    <property type="protein sequence ID" value="KAK4760274.1"/>
    <property type="molecule type" value="Genomic_DNA"/>
</dbReference>
<feature type="domain" description="Protein kinase" evidence="4">
    <location>
        <begin position="361"/>
        <end position="650"/>
    </location>
</feature>
<dbReference type="Gene3D" id="1.10.510.10">
    <property type="entry name" value="Transferase(Phosphotransferase) domain 1"/>
    <property type="match status" value="1"/>
</dbReference>
<evidence type="ECO:0000256" key="3">
    <source>
        <dbReference type="SAM" id="SignalP"/>
    </source>
</evidence>
<evidence type="ECO:0000313" key="6">
    <source>
        <dbReference type="EMBL" id="KAK4760274.1"/>
    </source>
</evidence>
<protein>
    <recommendedName>
        <fullName evidence="8">Protein LYK2</fullName>
    </recommendedName>
</protein>
<dbReference type="Proteomes" id="UP001345219">
    <property type="component" value="Chromosome 5"/>
</dbReference>
<proteinExistence type="predicted"/>
<evidence type="ECO:0000256" key="2">
    <source>
        <dbReference type="SAM" id="Phobius"/>
    </source>
</evidence>
<evidence type="ECO:0000259" key="5">
    <source>
        <dbReference type="PROSITE" id="PS51782"/>
    </source>
</evidence>
<dbReference type="Gene3D" id="3.30.200.20">
    <property type="entry name" value="Phosphorylase Kinase, domain 1"/>
    <property type="match status" value="1"/>
</dbReference>
<dbReference type="InterPro" id="IPR036779">
    <property type="entry name" value="LysM_dom_sf"/>
</dbReference>
<dbReference type="Gene3D" id="3.10.350.10">
    <property type="entry name" value="LysM domain"/>
    <property type="match status" value="1"/>
</dbReference>
<dbReference type="PROSITE" id="PS51782">
    <property type="entry name" value="LYSM"/>
    <property type="match status" value="2"/>
</dbReference>
<keyword evidence="7" id="KW-1185">Reference proteome</keyword>
<keyword evidence="2" id="KW-1133">Transmembrane helix</keyword>
<dbReference type="Pfam" id="PF23472">
    <property type="entry name" value="LysM2_CERK1_LYK3_4_5"/>
    <property type="match status" value="1"/>
</dbReference>
<dbReference type="InterPro" id="IPR011009">
    <property type="entry name" value="Kinase-like_dom_sf"/>
</dbReference>
<accession>A0AAN7K840</accession>
<keyword evidence="2" id="KW-0812">Transmembrane</keyword>
<organism evidence="6 7">
    <name type="scientific">Trapa incisa</name>
    <dbReference type="NCBI Taxonomy" id="236973"/>
    <lineage>
        <taxon>Eukaryota</taxon>
        <taxon>Viridiplantae</taxon>
        <taxon>Streptophyta</taxon>
        <taxon>Embryophyta</taxon>
        <taxon>Tracheophyta</taxon>
        <taxon>Spermatophyta</taxon>
        <taxon>Magnoliopsida</taxon>
        <taxon>eudicotyledons</taxon>
        <taxon>Gunneridae</taxon>
        <taxon>Pentapetalae</taxon>
        <taxon>rosids</taxon>
        <taxon>malvids</taxon>
        <taxon>Myrtales</taxon>
        <taxon>Lythraceae</taxon>
        <taxon>Trapa</taxon>
    </lineage>
</organism>
<feature type="domain" description="LysM" evidence="5">
    <location>
        <begin position="119"/>
        <end position="165"/>
    </location>
</feature>
<name>A0AAN7K840_9MYRT</name>
<evidence type="ECO:0008006" key="8">
    <source>
        <dbReference type="Google" id="ProtNLM"/>
    </source>
</evidence>
<feature type="domain" description="LysM" evidence="5">
    <location>
        <begin position="184"/>
        <end position="233"/>
    </location>
</feature>
<dbReference type="GO" id="GO:0005886">
    <property type="term" value="C:plasma membrane"/>
    <property type="evidence" value="ECO:0007669"/>
    <property type="project" value="UniProtKB-ARBA"/>
</dbReference>
<feature type="region of interest" description="Disordered" evidence="1">
    <location>
        <begin position="652"/>
        <end position="681"/>
    </location>
</feature>
<evidence type="ECO:0000313" key="7">
    <source>
        <dbReference type="Proteomes" id="UP001345219"/>
    </source>
</evidence>
<evidence type="ECO:0000259" key="4">
    <source>
        <dbReference type="PROSITE" id="PS50011"/>
    </source>
</evidence>
<dbReference type="AlphaFoldDB" id="A0AAN7K840"/>
<dbReference type="PANTHER" id="PTHR45927:SF13">
    <property type="entry name" value="PROTEIN LYK2"/>
    <property type="match status" value="1"/>
</dbReference>
<dbReference type="GO" id="GO:0005524">
    <property type="term" value="F:ATP binding"/>
    <property type="evidence" value="ECO:0007669"/>
    <property type="project" value="InterPro"/>
</dbReference>
<dbReference type="PANTHER" id="PTHR45927">
    <property type="entry name" value="LYSM-DOMAIN RECEPTOR-LIKE KINASE-RELATED"/>
    <property type="match status" value="1"/>
</dbReference>
<dbReference type="InterPro" id="IPR001245">
    <property type="entry name" value="Ser-Thr/Tyr_kinase_cat_dom"/>
</dbReference>